<feature type="chain" id="PRO_5036950326" evidence="1">
    <location>
        <begin position="20"/>
        <end position="157"/>
    </location>
</feature>
<reference evidence="3" key="1">
    <citation type="submission" date="2022-11" db="UniProtKB">
        <authorList>
            <consortium name="WormBaseParasite"/>
        </authorList>
    </citation>
    <scope>IDENTIFICATION</scope>
</reference>
<proteinExistence type="predicted"/>
<keyword evidence="1" id="KW-0732">Signal</keyword>
<name>A0A914QZ12_9BILA</name>
<sequence>MAAFKTTLCFLAMIALTAAAFLKEANDPIVQLPNGYNDILSSDMLKEINQVQNNASLNINEKYDKIDKIILSAPESIIDKLPLPQGFNELPIDIQQKFQNVRKNATITWEEKQNMYKTMLKNLPEQYRHLIMPAFTSKKIYCLGRCCGRPLFSCRPW</sequence>
<dbReference type="WBParaSite" id="PDA_v2.g9149.t1">
    <property type="protein sequence ID" value="PDA_v2.g9149.t1"/>
    <property type="gene ID" value="PDA_v2.g9149"/>
</dbReference>
<keyword evidence="2" id="KW-1185">Reference proteome</keyword>
<organism evidence="2 3">
    <name type="scientific">Panagrolaimus davidi</name>
    <dbReference type="NCBI Taxonomy" id="227884"/>
    <lineage>
        <taxon>Eukaryota</taxon>
        <taxon>Metazoa</taxon>
        <taxon>Ecdysozoa</taxon>
        <taxon>Nematoda</taxon>
        <taxon>Chromadorea</taxon>
        <taxon>Rhabditida</taxon>
        <taxon>Tylenchina</taxon>
        <taxon>Panagrolaimomorpha</taxon>
        <taxon>Panagrolaimoidea</taxon>
        <taxon>Panagrolaimidae</taxon>
        <taxon>Panagrolaimus</taxon>
    </lineage>
</organism>
<dbReference type="AlphaFoldDB" id="A0A914QZ12"/>
<evidence type="ECO:0000256" key="1">
    <source>
        <dbReference type="SAM" id="SignalP"/>
    </source>
</evidence>
<protein>
    <submittedName>
        <fullName evidence="3">Uncharacterized protein</fullName>
    </submittedName>
</protein>
<accession>A0A914QZ12</accession>
<dbReference type="Proteomes" id="UP000887578">
    <property type="component" value="Unplaced"/>
</dbReference>
<evidence type="ECO:0000313" key="3">
    <source>
        <dbReference type="WBParaSite" id="PDA_v2.g9149.t1"/>
    </source>
</evidence>
<evidence type="ECO:0000313" key="2">
    <source>
        <dbReference type="Proteomes" id="UP000887578"/>
    </source>
</evidence>
<feature type="signal peptide" evidence="1">
    <location>
        <begin position="1"/>
        <end position="19"/>
    </location>
</feature>